<dbReference type="Proteomes" id="UP001354073">
    <property type="component" value="Unassembled WGS sequence"/>
</dbReference>
<sequence>MLIITNRQFDPVTHNFSPTNSLNDYYHYCLYRGNKLYDIGRNSWLSELLEMKPTHLFIYIHGFNNQPEEDIIPQVRKMQSILGKFHSRSLVIPIIWPCDNDLGLVKDYWDDRKTARLSGLMLSDELMAMLDGIKANSQSELKISVIAHSMGNTVLLNCLHNLNKALSTSELPRLFENVFLMAPDIANDMLEDGKKGRSLMQSAKNVVCFYASDDYAMPASMIMNFDERFFTHRLGMYGPKTPVSGLEIIDCSGFNQQFDFPTGHTYFLDENSPVWERITRDLE</sequence>
<keyword evidence="1" id="KW-0378">Hydrolase</keyword>
<dbReference type="EMBL" id="JAVHXJ020000172">
    <property type="protein sequence ID" value="MGI1900345.1"/>
    <property type="molecule type" value="Genomic_DNA"/>
</dbReference>
<protein>
    <submittedName>
        <fullName evidence="1">Alpha/beta hydrolase</fullName>
    </submittedName>
</protein>
<evidence type="ECO:0000313" key="2">
    <source>
        <dbReference type="Proteomes" id="UP001354073"/>
    </source>
</evidence>
<proteinExistence type="predicted"/>
<accession>A0ACC7RGR0</accession>
<reference evidence="1" key="1">
    <citation type="submission" date="2024-11" db="EMBL/GenBank/DDBJ databases">
        <title>Identification of new Vibrio campbellii strains harboring the pVA1 plasmid isolated from Penaeus vannamei postlarvae affected by outbreaks of acute hepatopancreatic necrosis disease (AHPND) in Mexico.</title>
        <authorList>
            <person name="Gomez-Gil B."/>
            <person name="Enciso-Ibarra J."/>
        </authorList>
    </citation>
    <scope>NUCLEOTIDE SEQUENCE</scope>
    <source>
        <strain evidence="1">M270204</strain>
    </source>
</reference>
<evidence type="ECO:0000313" key="1">
    <source>
        <dbReference type="EMBL" id="MGI1900345.1"/>
    </source>
</evidence>
<organism evidence="1 2">
    <name type="scientific">Vibrio campbellii</name>
    <dbReference type="NCBI Taxonomy" id="680"/>
    <lineage>
        <taxon>Bacteria</taxon>
        <taxon>Pseudomonadati</taxon>
        <taxon>Pseudomonadota</taxon>
        <taxon>Gammaproteobacteria</taxon>
        <taxon>Vibrionales</taxon>
        <taxon>Vibrionaceae</taxon>
        <taxon>Vibrio</taxon>
    </lineage>
</organism>
<gene>
    <name evidence="1" type="ORF">REH74_022740</name>
</gene>
<comment type="caution">
    <text evidence="1">The sequence shown here is derived from an EMBL/GenBank/DDBJ whole genome shotgun (WGS) entry which is preliminary data.</text>
</comment>
<name>A0ACC7RGR0_9VIBR</name>